<reference evidence="2 3" key="1">
    <citation type="submission" date="2022-11" db="EMBL/GenBank/DDBJ databases">
        <title>Whole genome sequence of Eschrichtius robustus ER-17-0199.</title>
        <authorList>
            <person name="Bruniche-Olsen A."/>
            <person name="Black A.N."/>
            <person name="Fields C.J."/>
            <person name="Walden K."/>
            <person name="Dewoody J.A."/>
        </authorList>
    </citation>
    <scope>NUCLEOTIDE SEQUENCE [LARGE SCALE GENOMIC DNA]</scope>
    <source>
        <strain evidence="2">ER-17-0199</strain>
        <tissue evidence="2">Blubber</tissue>
    </source>
</reference>
<accession>A0AB34H9M2</accession>
<comment type="caution">
    <text evidence="2">The sequence shown here is derived from an EMBL/GenBank/DDBJ whole genome shotgun (WGS) entry which is preliminary data.</text>
</comment>
<dbReference type="EMBL" id="JAIQCJ010001628">
    <property type="protein sequence ID" value="KAJ8788264.1"/>
    <property type="molecule type" value="Genomic_DNA"/>
</dbReference>
<feature type="region of interest" description="Disordered" evidence="1">
    <location>
        <begin position="87"/>
        <end position="114"/>
    </location>
</feature>
<organism evidence="2 3">
    <name type="scientific">Eschrichtius robustus</name>
    <name type="common">California gray whale</name>
    <name type="synonym">Eschrichtius gibbosus</name>
    <dbReference type="NCBI Taxonomy" id="9764"/>
    <lineage>
        <taxon>Eukaryota</taxon>
        <taxon>Metazoa</taxon>
        <taxon>Chordata</taxon>
        <taxon>Craniata</taxon>
        <taxon>Vertebrata</taxon>
        <taxon>Euteleostomi</taxon>
        <taxon>Mammalia</taxon>
        <taxon>Eutheria</taxon>
        <taxon>Laurasiatheria</taxon>
        <taxon>Artiodactyla</taxon>
        <taxon>Whippomorpha</taxon>
        <taxon>Cetacea</taxon>
        <taxon>Mysticeti</taxon>
        <taxon>Eschrichtiidae</taxon>
        <taxon>Eschrichtius</taxon>
    </lineage>
</organism>
<proteinExistence type="predicted"/>
<evidence type="ECO:0000313" key="3">
    <source>
        <dbReference type="Proteomes" id="UP001159641"/>
    </source>
</evidence>
<dbReference type="AlphaFoldDB" id="A0AB34H9M2"/>
<evidence type="ECO:0000313" key="2">
    <source>
        <dbReference type="EMBL" id="KAJ8788264.1"/>
    </source>
</evidence>
<protein>
    <submittedName>
        <fullName evidence="2">Uncharacterized protein</fullName>
    </submittedName>
</protein>
<evidence type="ECO:0000256" key="1">
    <source>
        <dbReference type="SAM" id="MobiDB-lite"/>
    </source>
</evidence>
<keyword evidence="3" id="KW-1185">Reference proteome</keyword>
<gene>
    <name evidence="2" type="ORF">J1605_022558</name>
</gene>
<sequence>MGQTAAPRSPASQLESARVSLRSAEPMRALEEVCSAPRADRIQHRGRRQRQQRQPAQPRGHRSLKMHHPACWIVFSVTTALLFIPGTQQGLSAPPGRFRAEGEGEGEPGGGERE</sequence>
<name>A0AB34H9M2_ESCRO</name>
<dbReference type="Proteomes" id="UP001159641">
    <property type="component" value="Unassembled WGS sequence"/>
</dbReference>
<feature type="region of interest" description="Disordered" evidence="1">
    <location>
        <begin position="1"/>
        <end position="65"/>
    </location>
</feature>